<feature type="transmembrane region" description="Helical" evidence="12">
    <location>
        <begin position="72"/>
        <end position="92"/>
    </location>
</feature>
<keyword evidence="3 12" id="KW-0812">Transmembrane</keyword>
<dbReference type="KEGG" id="ccah:DWG20_06745"/>
<keyword evidence="4" id="KW-0479">Metal-binding</keyword>
<dbReference type="PANTHER" id="PTHR35457">
    <property type="entry name" value="HEME A SYNTHASE"/>
    <property type="match status" value="1"/>
</dbReference>
<evidence type="ECO:0000256" key="3">
    <source>
        <dbReference type="ARBA" id="ARBA00022692"/>
    </source>
</evidence>
<protein>
    <submittedName>
        <fullName evidence="13">Heme A synthase</fullName>
    </submittedName>
</protein>
<name>A0A345YA83_9NEIS</name>
<dbReference type="AlphaFoldDB" id="A0A345YA83"/>
<feature type="transmembrane region" description="Helical" evidence="12">
    <location>
        <begin position="126"/>
        <end position="147"/>
    </location>
</feature>
<dbReference type="InterPro" id="IPR003780">
    <property type="entry name" value="COX15/CtaA_fam"/>
</dbReference>
<dbReference type="GO" id="GO:0016491">
    <property type="term" value="F:oxidoreductase activity"/>
    <property type="evidence" value="ECO:0007669"/>
    <property type="project" value="UniProtKB-KW"/>
</dbReference>
<evidence type="ECO:0000256" key="1">
    <source>
        <dbReference type="ARBA" id="ARBA00004141"/>
    </source>
</evidence>
<evidence type="ECO:0000256" key="8">
    <source>
        <dbReference type="ARBA" id="ARBA00023133"/>
    </source>
</evidence>
<dbReference type="PANTHER" id="PTHR35457:SF1">
    <property type="entry name" value="HEME A SYNTHASE"/>
    <property type="match status" value="1"/>
</dbReference>
<dbReference type="Pfam" id="PF02628">
    <property type="entry name" value="COX15-CtaA"/>
    <property type="match status" value="1"/>
</dbReference>
<evidence type="ECO:0000256" key="10">
    <source>
        <dbReference type="ARBA" id="ARBA00023157"/>
    </source>
</evidence>
<evidence type="ECO:0000256" key="6">
    <source>
        <dbReference type="ARBA" id="ARBA00023002"/>
    </source>
</evidence>
<keyword evidence="5 12" id="KW-1133">Transmembrane helix</keyword>
<dbReference type="GO" id="GO:0016020">
    <property type="term" value="C:membrane"/>
    <property type="evidence" value="ECO:0007669"/>
    <property type="project" value="UniProtKB-SubCell"/>
</dbReference>
<feature type="transmembrane region" description="Helical" evidence="12">
    <location>
        <begin position="240"/>
        <end position="259"/>
    </location>
</feature>
<dbReference type="Proteomes" id="UP000254537">
    <property type="component" value="Chromosome"/>
</dbReference>
<sequence length="332" mass="34944">MQRGLWLALLLAVIVVPLGAYVRLSDAGLGCPDWPGCYGKPSPLAAAADIARAMTLDPDGPVSHAKAWKEMVHRYLAAGLGLVILIATAIAFKVRRDRLPASLLLALVVFQGLLGMWTVTLLLKPAIVTGHLLGGMSLIAALAWWVSRGRLAPVATSRSFSIACGILIALVFGQIALGGWVSTHYAALACQGFPSCNGELVPSAMRFDGAFHGLRNIGEAASGAPLDIEQLVAIHWTHRLGALLLSVAVLGVSAWGWRWPALRGRLVCLLVAWLAQAAIGVGNVLMQLPLPLAVAHNAGALLLLVATVRLAASLDAVPASARSAWEWKGESR</sequence>
<evidence type="ECO:0000256" key="4">
    <source>
        <dbReference type="ARBA" id="ARBA00022723"/>
    </source>
</evidence>
<accession>A0A345YA83</accession>
<keyword evidence="7" id="KW-0408">Iron</keyword>
<keyword evidence="6" id="KW-0560">Oxidoreductase</keyword>
<feature type="transmembrane region" description="Helical" evidence="12">
    <location>
        <begin position="159"/>
        <end position="181"/>
    </location>
</feature>
<evidence type="ECO:0000313" key="13">
    <source>
        <dbReference type="EMBL" id="AXK40835.1"/>
    </source>
</evidence>
<keyword evidence="2" id="KW-1003">Cell membrane</keyword>
<dbReference type="GO" id="GO:0006784">
    <property type="term" value="P:heme A biosynthetic process"/>
    <property type="evidence" value="ECO:0007669"/>
    <property type="project" value="InterPro"/>
</dbReference>
<evidence type="ECO:0000313" key="14">
    <source>
        <dbReference type="Proteomes" id="UP000254537"/>
    </source>
</evidence>
<proteinExistence type="predicted"/>
<comment type="subcellular location">
    <subcellularLocation>
        <location evidence="1">Membrane</location>
        <topology evidence="1">Multi-pass membrane protein</topology>
    </subcellularLocation>
</comment>
<evidence type="ECO:0000256" key="12">
    <source>
        <dbReference type="SAM" id="Phobius"/>
    </source>
</evidence>
<evidence type="ECO:0000256" key="5">
    <source>
        <dbReference type="ARBA" id="ARBA00022989"/>
    </source>
</evidence>
<keyword evidence="10" id="KW-1015">Disulfide bond</keyword>
<organism evidence="13 14">
    <name type="scientific">Crenobacter cavernae</name>
    <dbReference type="NCBI Taxonomy" id="2290923"/>
    <lineage>
        <taxon>Bacteria</taxon>
        <taxon>Pseudomonadati</taxon>
        <taxon>Pseudomonadota</taxon>
        <taxon>Betaproteobacteria</taxon>
        <taxon>Neisseriales</taxon>
        <taxon>Neisseriaceae</taxon>
        <taxon>Crenobacter</taxon>
    </lineage>
</organism>
<comment type="pathway">
    <text evidence="11">Porphyrin-containing compound metabolism.</text>
</comment>
<dbReference type="EMBL" id="CP031337">
    <property type="protein sequence ID" value="AXK40835.1"/>
    <property type="molecule type" value="Genomic_DNA"/>
</dbReference>
<dbReference type="InterPro" id="IPR050450">
    <property type="entry name" value="COX15/CtaA_HemeA_synthase"/>
</dbReference>
<gene>
    <name evidence="13" type="ORF">DWG20_06745</name>
</gene>
<dbReference type="GO" id="GO:0046872">
    <property type="term" value="F:metal ion binding"/>
    <property type="evidence" value="ECO:0007669"/>
    <property type="project" value="UniProtKB-KW"/>
</dbReference>
<feature type="transmembrane region" description="Helical" evidence="12">
    <location>
        <begin position="99"/>
        <end position="120"/>
    </location>
</feature>
<evidence type="ECO:0000256" key="7">
    <source>
        <dbReference type="ARBA" id="ARBA00023004"/>
    </source>
</evidence>
<keyword evidence="9 12" id="KW-0472">Membrane</keyword>
<evidence type="ECO:0000256" key="2">
    <source>
        <dbReference type="ARBA" id="ARBA00022475"/>
    </source>
</evidence>
<feature type="transmembrane region" description="Helical" evidence="12">
    <location>
        <begin position="266"/>
        <end position="286"/>
    </location>
</feature>
<evidence type="ECO:0000256" key="9">
    <source>
        <dbReference type="ARBA" id="ARBA00023136"/>
    </source>
</evidence>
<feature type="transmembrane region" description="Helical" evidence="12">
    <location>
        <begin position="292"/>
        <end position="312"/>
    </location>
</feature>
<reference evidence="13 14" key="1">
    <citation type="submission" date="2018-07" db="EMBL/GenBank/DDBJ databases">
        <title>Crenobacter cavernae sp. nov., isolated from a karst cave.</title>
        <authorList>
            <person name="Zhu H."/>
        </authorList>
    </citation>
    <scope>NUCLEOTIDE SEQUENCE [LARGE SCALE GENOMIC DNA]</scope>
    <source>
        <strain evidence="13 14">K1W11S-77</strain>
    </source>
</reference>
<dbReference type="OrthoDB" id="1447144at2"/>
<evidence type="ECO:0000256" key="11">
    <source>
        <dbReference type="ARBA" id="ARBA00023444"/>
    </source>
</evidence>
<keyword evidence="8" id="KW-0350">Heme biosynthesis</keyword>